<evidence type="ECO:0000313" key="3">
    <source>
        <dbReference type="EMBL" id="KAF5379575.1"/>
    </source>
</evidence>
<feature type="compositionally biased region" description="Polar residues" evidence="1">
    <location>
        <begin position="1"/>
        <end position="12"/>
    </location>
</feature>
<feature type="region of interest" description="Disordered" evidence="1">
    <location>
        <begin position="1"/>
        <end position="55"/>
    </location>
</feature>
<feature type="transmembrane region" description="Helical" evidence="2">
    <location>
        <begin position="140"/>
        <end position="163"/>
    </location>
</feature>
<evidence type="ECO:0000256" key="1">
    <source>
        <dbReference type="SAM" id="MobiDB-lite"/>
    </source>
</evidence>
<dbReference type="EMBL" id="JAACJN010000069">
    <property type="protein sequence ID" value="KAF5379575.1"/>
    <property type="molecule type" value="Genomic_DNA"/>
</dbReference>
<dbReference type="Proteomes" id="UP000518752">
    <property type="component" value="Unassembled WGS sequence"/>
</dbReference>
<sequence length="224" mass="23613">MAASNFSSSIPAATSRPYEHEHEREKNHDHGHHKLAPSTTTVTVSATAVPPSSTASSTIGITGVLNIVQSAGSETVITFTSTSLSPSVFTTTSDGHPITGTTVVPVTTTFTSISTILPTPTNKASLPASAPLKSPGISPLVPVIIGSLVGALALLGIGIFLYIRRRRRRRSMFHKMSNPLIDIEETVSIQPPQQPVLLGTQARLDAETRTQRGQSVPQKNSSSS</sequence>
<protein>
    <recommendedName>
        <fullName evidence="5">Mid2 domain-containing protein</fullName>
    </recommendedName>
</protein>
<gene>
    <name evidence="3" type="ORF">D9757_009269</name>
</gene>
<feature type="region of interest" description="Disordered" evidence="1">
    <location>
        <begin position="200"/>
        <end position="224"/>
    </location>
</feature>
<keyword evidence="2" id="KW-0812">Transmembrane</keyword>
<feature type="compositionally biased region" description="Low complexity" evidence="1">
    <location>
        <begin position="36"/>
        <end position="55"/>
    </location>
</feature>
<dbReference type="AlphaFoldDB" id="A0A8H5HAQ1"/>
<evidence type="ECO:0008006" key="5">
    <source>
        <dbReference type="Google" id="ProtNLM"/>
    </source>
</evidence>
<reference evidence="3 4" key="1">
    <citation type="journal article" date="2020" name="ISME J.">
        <title>Uncovering the hidden diversity of litter-decomposition mechanisms in mushroom-forming fungi.</title>
        <authorList>
            <person name="Floudas D."/>
            <person name="Bentzer J."/>
            <person name="Ahren D."/>
            <person name="Johansson T."/>
            <person name="Persson P."/>
            <person name="Tunlid A."/>
        </authorList>
    </citation>
    <scope>NUCLEOTIDE SEQUENCE [LARGE SCALE GENOMIC DNA]</scope>
    <source>
        <strain evidence="3 4">CBS 406.79</strain>
    </source>
</reference>
<keyword evidence="4" id="KW-1185">Reference proteome</keyword>
<name>A0A8H5HAQ1_9AGAR</name>
<keyword evidence="2" id="KW-1133">Transmembrane helix</keyword>
<comment type="caution">
    <text evidence="3">The sequence shown here is derived from an EMBL/GenBank/DDBJ whole genome shotgun (WGS) entry which is preliminary data.</text>
</comment>
<organism evidence="3 4">
    <name type="scientific">Collybiopsis confluens</name>
    <dbReference type="NCBI Taxonomy" id="2823264"/>
    <lineage>
        <taxon>Eukaryota</taxon>
        <taxon>Fungi</taxon>
        <taxon>Dikarya</taxon>
        <taxon>Basidiomycota</taxon>
        <taxon>Agaricomycotina</taxon>
        <taxon>Agaricomycetes</taxon>
        <taxon>Agaricomycetidae</taxon>
        <taxon>Agaricales</taxon>
        <taxon>Marasmiineae</taxon>
        <taxon>Omphalotaceae</taxon>
        <taxon>Collybiopsis</taxon>
    </lineage>
</organism>
<dbReference type="Gene3D" id="1.20.5.900">
    <property type="entry name" value="transmembrane domain of human cd4"/>
    <property type="match status" value="1"/>
</dbReference>
<evidence type="ECO:0000256" key="2">
    <source>
        <dbReference type="SAM" id="Phobius"/>
    </source>
</evidence>
<accession>A0A8H5HAQ1</accession>
<feature type="compositionally biased region" description="Basic and acidic residues" evidence="1">
    <location>
        <begin position="17"/>
        <end position="28"/>
    </location>
</feature>
<keyword evidence="2" id="KW-0472">Membrane</keyword>
<feature type="compositionally biased region" description="Polar residues" evidence="1">
    <location>
        <begin position="211"/>
        <end position="224"/>
    </location>
</feature>
<proteinExistence type="predicted"/>
<evidence type="ECO:0000313" key="4">
    <source>
        <dbReference type="Proteomes" id="UP000518752"/>
    </source>
</evidence>